<dbReference type="PANTHER" id="PTHR42928:SF5">
    <property type="entry name" value="BLR1237 PROTEIN"/>
    <property type="match status" value="1"/>
</dbReference>
<comment type="similarity">
    <text evidence="1">Belongs to the UPF0065 (bug) family.</text>
</comment>
<keyword evidence="4" id="KW-1185">Reference proteome</keyword>
<evidence type="ECO:0000256" key="1">
    <source>
        <dbReference type="ARBA" id="ARBA00006987"/>
    </source>
</evidence>
<name>A0A7W4VK67_9HYPH</name>
<dbReference type="InterPro" id="IPR005064">
    <property type="entry name" value="BUG"/>
</dbReference>
<proteinExistence type="inferred from homology"/>
<dbReference type="CDD" id="cd07012">
    <property type="entry name" value="PBP2_Bug_TTT"/>
    <property type="match status" value="1"/>
</dbReference>
<dbReference type="PANTHER" id="PTHR42928">
    <property type="entry name" value="TRICARBOXYLATE-BINDING PROTEIN"/>
    <property type="match status" value="1"/>
</dbReference>
<dbReference type="Gene3D" id="3.40.190.10">
    <property type="entry name" value="Periplasmic binding protein-like II"/>
    <property type="match status" value="1"/>
</dbReference>
<dbReference type="EMBL" id="JACHWB010000001">
    <property type="protein sequence ID" value="MBB3018107.1"/>
    <property type="molecule type" value="Genomic_DNA"/>
</dbReference>
<dbReference type="AlphaFoldDB" id="A0A7W4VK67"/>
<reference evidence="3 4" key="1">
    <citation type="submission" date="2020-08" db="EMBL/GenBank/DDBJ databases">
        <title>The Agave Microbiome: Exploring the role of microbial communities in plant adaptations to desert environments.</title>
        <authorList>
            <person name="Partida-Martinez L.P."/>
        </authorList>
    </citation>
    <scope>NUCLEOTIDE SEQUENCE [LARGE SCALE GENOMIC DNA]</scope>
    <source>
        <strain evidence="3 4">AT3.9</strain>
    </source>
</reference>
<evidence type="ECO:0000256" key="2">
    <source>
        <dbReference type="SAM" id="SignalP"/>
    </source>
</evidence>
<keyword evidence="2" id="KW-0732">Signal</keyword>
<accession>A0A7W4VK67</accession>
<dbReference type="PIRSF" id="PIRSF017082">
    <property type="entry name" value="YflP"/>
    <property type="match status" value="1"/>
</dbReference>
<dbReference type="SUPFAM" id="SSF53850">
    <property type="entry name" value="Periplasmic binding protein-like II"/>
    <property type="match status" value="1"/>
</dbReference>
<organism evidence="3 4">
    <name type="scientific">Microvirga lupini</name>
    <dbReference type="NCBI Taxonomy" id="420324"/>
    <lineage>
        <taxon>Bacteria</taxon>
        <taxon>Pseudomonadati</taxon>
        <taxon>Pseudomonadota</taxon>
        <taxon>Alphaproteobacteria</taxon>
        <taxon>Hyphomicrobiales</taxon>
        <taxon>Methylobacteriaceae</taxon>
        <taxon>Microvirga</taxon>
    </lineage>
</organism>
<keyword evidence="3" id="KW-0675">Receptor</keyword>
<dbReference type="Pfam" id="PF03401">
    <property type="entry name" value="TctC"/>
    <property type="match status" value="1"/>
</dbReference>
<sequence length="326" mass="33399">MSKYAVTMLGIATSLTMAVPAFAQTAYPTRPITWVVPFAAGGVTDTVARKMAGPMSKVLGQTVVVENKPGAGGVVGTEAVASAKNDGYTVLYTSSGPMSILPALQAGKLSYDPVKSFTHVQGLSVANQMIVATPSAPFSTLPELIAYAKENPNQINYGSPGVGTAQHLAGELLQSAAGIKMTHIPYKAGSNQMVDLMSGVIQVSFEYSSVVAPYVSGGKMKVLGTTGSKRASAYPNAVTVVEAGHPGAENAGWSGIAVPAGTPSEVVEKIAAAAQAALKDPAVAEYFESNAILPLPEVGPAQINEFVASESAKFKAVVERAGLAVK</sequence>
<evidence type="ECO:0000313" key="4">
    <source>
        <dbReference type="Proteomes" id="UP000532010"/>
    </source>
</evidence>
<protein>
    <submittedName>
        <fullName evidence="3">Tripartite-type tricarboxylate transporter receptor subunit TctC</fullName>
    </submittedName>
</protein>
<comment type="caution">
    <text evidence="3">The sequence shown here is derived from an EMBL/GenBank/DDBJ whole genome shotgun (WGS) entry which is preliminary data.</text>
</comment>
<evidence type="ECO:0000313" key="3">
    <source>
        <dbReference type="EMBL" id="MBB3018107.1"/>
    </source>
</evidence>
<feature type="chain" id="PRO_5030667700" evidence="2">
    <location>
        <begin position="24"/>
        <end position="326"/>
    </location>
</feature>
<gene>
    <name evidence="3" type="ORF">FHR70_001147</name>
</gene>
<feature type="signal peptide" evidence="2">
    <location>
        <begin position="1"/>
        <end position="23"/>
    </location>
</feature>
<dbReference type="Gene3D" id="3.40.190.150">
    <property type="entry name" value="Bordetella uptake gene, domain 1"/>
    <property type="match status" value="1"/>
</dbReference>
<dbReference type="Proteomes" id="UP000532010">
    <property type="component" value="Unassembled WGS sequence"/>
</dbReference>
<dbReference type="InterPro" id="IPR042100">
    <property type="entry name" value="Bug_dom1"/>
</dbReference>
<dbReference type="RefSeq" id="WP_210277476.1">
    <property type="nucleotide sequence ID" value="NZ_JACHWB010000001.1"/>
</dbReference>